<dbReference type="Pfam" id="PF09136">
    <property type="entry name" value="Glucodextran_B"/>
    <property type="match status" value="1"/>
</dbReference>
<accession>A0A955L3N7</accession>
<comment type="caution">
    <text evidence="1">The sequence shown here is derived from an EMBL/GenBank/DDBJ whole genome shotgun (WGS) entry which is preliminary data.</text>
</comment>
<evidence type="ECO:0008006" key="3">
    <source>
        <dbReference type="Google" id="ProtNLM"/>
    </source>
</evidence>
<reference evidence="1" key="1">
    <citation type="submission" date="2020-04" db="EMBL/GenBank/DDBJ databases">
        <authorList>
            <person name="Zhang T."/>
        </authorList>
    </citation>
    <scope>NUCLEOTIDE SEQUENCE</scope>
    <source>
        <strain evidence="1">HKST-UBA10</strain>
    </source>
</reference>
<protein>
    <recommendedName>
        <fullName evidence="3">FecR protein domain-containing protein</fullName>
    </recommendedName>
</protein>
<dbReference type="EMBL" id="JAGQLG010000094">
    <property type="protein sequence ID" value="MCA9382263.1"/>
    <property type="molecule type" value="Genomic_DNA"/>
</dbReference>
<dbReference type="Proteomes" id="UP000782843">
    <property type="component" value="Unassembled WGS sequence"/>
</dbReference>
<proteinExistence type="predicted"/>
<organism evidence="1 2">
    <name type="scientific">Candidatus Dojkabacteria bacterium</name>
    <dbReference type="NCBI Taxonomy" id="2099670"/>
    <lineage>
        <taxon>Bacteria</taxon>
        <taxon>Candidatus Dojkabacteria</taxon>
    </lineage>
</organism>
<reference evidence="1" key="2">
    <citation type="journal article" date="2021" name="Microbiome">
        <title>Successional dynamics and alternative stable states in a saline activated sludge microbial community over 9 years.</title>
        <authorList>
            <person name="Wang Y."/>
            <person name="Ye J."/>
            <person name="Ju F."/>
            <person name="Liu L."/>
            <person name="Boyd J.A."/>
            <person name="Deng Y."/>
            <person name="Parks D.H."/>
            <person name="Jiang X."/>
            <person name="Yin X."/>
            <person name="Woodcroft B.J."/>
            <person name="Tyson G.W."/>
            <person name="Hugenholtz P."/>
            <person name="Polz M.F."/>
            <person name="Zhang T."/>
        </authorList>
    </citation>
    <scope>NUCLEOTIDE SEQUENCE</scope>
    <source>
        <strain evidence="1">HKST-UBA10</strain>
    </source>
</reference>
<name>A0A955L3N7_9BACT</name>
<dbReference type="AlphaFoldDB" id="A0A955L3N7"/>
<sequence>MQFKRKQNKVAAPSRLNRTHLFLFALLLLIGITLSGLELYRGSGQILGVQDDNSQVVDKIPNSSNDVYCCKVDFVQGEAEYQMSDAGWFAMQKDDRLRIGDSVRILGKGRANLVGSGVSDFVIRVGDNSRLKVVSREETLKIESTAGDVFFRNSSNEIPMEVSVDGVIFKTTNGSFLVNRNGDNNGVFVYYGNVVADNRGKVELIEQGQKYYVKNKDETVIGRAISFSYDELHDDTFLSWNHELDVKSDKWKSQLGILGDLGLPFLTLTEPENGHISDSSEVVIKGETNKNAKVYINSKEVATKDGVFEYKFELQPGKNKIEISSINYGDVKITKMIEVERRDVLGAQTDVKFENASLKLNGYATDQGINLSWTANGIDSSPGYYLVWSQTNTTPMYPENPGLYLSSTDSQNRNYLWKVNDGKQYYIRVCIFAAPDKCGSYSNEISIKAPLINGEDLNQINLEARSGNIINWSFNKPSKDGYFVVWSKNPYPTYPLRDGDHYYLFKSSDTHQATIDKSDGPGEYHIRVCQSLNAVKCGIYSNEIIMNVN</sequence>
<evidence type="ECO:0000313" key="2">
    <source>
        <dbReference type="Proteomes" id="UP000782843"/>
    </source>
</evidence>
<evidence type="ECO:0000313" key="1">
    <source>
        <dbReference type="EMBL" id="MCA9382263.1"/>
    </source>
</evidence>
<dbReference type="Gene3D" id="2.60.40.10">
    <property type="entry name" value="Immunoglobulins"/>
    <property type="match status" value="2"/>
</dbReference>
<gene>
    <name evidence="1" type="ORF">KC660_02535</name>
</gene>
<dbReference type="InterPro" id="IPR013783">
    <property type="entry name" value="Ig-like_fold"/>
</dbReference>